<evidence type="ECO:0000259" key="1">
    <source>
        <dbReference type="Pfam" id="PF08421"/>
    </source>
</evidence>
<proteinExistence type="predicted"/>
<dbReference type="PANTHER" id="PTHR43861">
    <property type="entry name" value="TRANS-ACONITATE 2-METHYLTRANSFERASE-RELATED"/>
    <property type="match status" value="1"/>
</dbReference>
<accession>A0A4Q0M8E4</accession>
<dbReference type="AlphaFoldDB" id="A0A4Q0M8E4"/>
<organism evidence="3 4">
    <name type="scientific">Arcticibacter tournemirensis</name>
    <dbReference type="NCBI Taxonomy" id="699437"/>
    <lineage>
        <taxon>Bacteria</taxon>
        <taxon>Pseudomonadati</taxon>
        <taxon>Bacteroidota</taxon>
        <taxon>Sphingobacteriia</taxon>
        <taxon>Sphingobacteriales</taxon>
        <taxon>Sphingobacteriaceae</taxon>
        <taxon>Arcticibacter</taxon>
    </lineage>
</organism>
<dbReference type="GO" id="GO:0032259">
    <property type="term" value="P:methylation"/>
    <property type="evidence" value="ECO:0007669"/>
    <property type="project" value="UniProtKB-KW"/>
</dbReference>
<dbReference type="Gene3D" id="6.20.50.110">
    <property type="entry name" value="Methyltransferase, zinc-binding domain"/>
    <property type="match status" value="1"/>
</dbReference>
<comment type="caution">
    <text evidence="3">The sequence shown here is derived from an EMBL/GenBank/DDBJ whole genome shotgun (WGS) entry which is preliminary data.</text>
</comment>
<dbReference type="InterPro" id="IPR013691">
    <property type="entry name" value="MeTrfase_14"/>
</dbReference>
<reference evidence="3 4" key="1">
    <citation type="submission" date="2018-12" db="EMBL/GenBank/DDBJ databases">
        <title>The Draft Genome Sequence of the Soil Bacterium Pedobacter tournemirensis R1.</title>
        <authorList>
            <person name="He J."/>
        </authorList>
    </citation>
    <scope>NUCLEOTIDE SEQUENCE [LARGE SCALE GENOMIC DNA]</scope>
    <source>
        <strain evidence="3 4">R1</strain>
    </source>
</reference>
<keyword evidence="3" id="KW-0808">Transferase</keyword>
<dbReference type="InterPro" id="IPR038576">
    <property type="entry name" value="Methyltransf_Zn-bd_dom_put_sf"/>
</dbReference>
<dbReference type="SUPFAM" id="SSF53335">
    <property type="entry name" value="S-adenosyl-L-methionine-dependent methyltransferases"/>
    <property type="match status" value="1"/>
</dbReference>
<name>A0A4Q0M8E4_9SPHI</name>
<evidence type="ECO:0000313" key="3">
    <source>
        <dbReference type="EMBL" id="RXF69428.1"/>
    </source>
</evidence>
<dbReference type="Pfam" id="PF08484">
    <property type="entry name" value="Methyltransf_14"/>
    <property type="match status" value="1"/>
</dbReference>
<evidence type="ECO:0000259" key="2">
    <source>
        <dbReference type="Pfam" id="PF08484"/>
    </source>
</evidence>
<dbReference type="InterPro" id="IPR013630">
    <property type="entry name" value="Methyltransf_Zn-bd_dom_put"/>
</dbReference>
<evidence type="ECO:0000313" key="4">
    <source>
        <dbReference type="Proteomes" id="UP000290848"/>
    </source>
</evidence>
<dbReference type="Gene3D" id="3.40.50.150">
    <property type="entry name" value="Vaccinia Virus protein VP39"/>
    <property type="match status" value="1"/>
</dbReference>
<protein>
    <submittedName>
        <fullName evidence="3">Methyltransferase domain-containing protein</fullName>
    </submittedName>
</protein>
<dbReference type="PANTHER" id="PTHR43861:SF5">
    <property type="entry name" value="BLL5978 PROTEIN"/>
    <property type="match status" value="1"/>
</dbReference>
<sequence>MHCRFCKSELSNVFIDLVSSPAANSFLTEEQLDEPEPFYPLKAYTCDNCFLVQIPEYKKCDTIFDNEYVYFSSYSKSWLNHAKEYTGEIIRRFGYHSGSQVIEIASNDGYLLQYFKEMSIPVLGIEPTANTAEAARAKGIESIVRFFGTSLAAELAAENRKADLLIGNNVLAHVPDIVDFVAGMKLVLKEEGVITMEFPHLMQLIENNQFDTIYHEHFSYLSFYTVKQIFESQALELFDVDEISTHGGSLRIYAKHAEDKSKSISDNVHRLLEKEIYKGMNTLTYYSNFQKKVQKVKLDFNDFLIHQKLEGKKVAAYGAAAKGNTLLNFCGIKNDSIDFVVDANPYKQHKWLPASHIPVVDEAVLEEQKPDYVIIFPWNLKNEIIEQLSYARAWGCKFVTAIPVLQIVRDVVSSMAE</sequence>
<dbReference type="EMBL" id="RXOC01000007">
    <property type="protein sequence ID" value="RXF69428.1"/>
    <property type="molecule type" value="Genomic_DNA"/>
</dbReference>
<keyword evidence="3" id="KW-0489">Methyltransferase</keyword>
<feature type="domain" description="Methyltransferase putative zinc binding" evidence="1">
    <location>
        <begin position="3"/>
        <end position="64"/>
    </location>
</feature>
<dbReference type="Gene3D" id="3.40.50.720">
    <property type="entry name" value="NAD(P)-binding Rossmann-like Domain"/>
    <property type="match status" value="1"/>
</dbReference>
<dbReference type="RefSeq" id="WP_128769700.1">
    <property type="nucleotide sequence ID" value="NZ_RXOC01000007.1"/>
</dbReference>
<feature type="domain" description="C-methyltransferase" evidence="2">
    <location>
        <begin position="245"/>
        <end position="403"/>
    </location>
</feature>
<gene>
    <name evidence="3" type="ORF">EKH83_12160</name>
</gene>
<dbReference type="GO" id="GO:0008168">
    <property type="term" value="F:methyltransferase activity"/>
    <property type="evidence" value="ECO:0007669"/>
    <property type="project" value="UniProtKB-KW"/>
</dbReference>
<dbReference type="Pfam" id="PF13489">
    <property type="entry name" value="Methyltransf_23"/>
    <property type="match status" value="1"/>
</dbReference>
<dbReference type="InterPro" id="IPR029063">
    <property type="entry name" value="SAM-dependent_MTases_sf"/>
</dbReference>
<dbReference type="Pfam" id="PF08421">
    <property type="entry name" value="Methyltransf_13"/>
    <property type="match status" value="1"/>
</dbReference>
<dbReference type="Proteomes" id="UP000290848">
    <property type="component" value="Unassembled WGS sequence"/>
</dbReference>